<protein>
    <submittedName>
        <fullName evidence="1">Uncharacterized protein</fullName>
    </submittedName>
</protein>
<comment type="caution">
    <text evidence="1">The sequence shown here is derived from an EMBL/GenBank/DDBJ whole genome shotgun (WGS) entry which is preliminary data.</text>
</comment>
<organism evidence="1 2">
    <name type="scientific">Devosia ureilytica</name>
    <dbReference type="NCBI Taxonomy" id="2952754"/>
    <lineage>
        <taxon>Bacteria</taxon>
        <taxon>Pseudomonadati</taxon>
        <taxon>Pseudomonadota</taxon>
        <taxon>Alphaproteobacteria</taxon>
        <taxon>Hyphomicrobiales</taxon>
        <taxon>Devosiaceae</taxon>
        <taxon>Devosia</taxon>
    </lineage>
</organism>
<reference evidence="1" key="1">
    <citation type="submission" date="2022-06" db="EMBL/GenBank/DDBJ databases">
        <title>Devosia sp. XJ19-45 genome assembly.</title>
        <authorList>
            <person name="Li B."/>
            <person name="Cai M."/>
            <person name="Nie G."/>
            <person name="Li W."/>
        </authorList>
    </citation>
    <scope>NUCLEOTIDE SEQUENCE</scope>
    <source>
        <strain evidence="1">XJ19-45</strain>
    </source>
</reference>
<dbReference type="AlphaFoldDB" id="A0A9Q4ANF1"/>
<dbReference type="EMBL" id="JAMWDU010000003">
    <property type="protein sequence ID" value="MCP8887157.1"/>
    <property type="molecule type" value="Genomic_DNA"/>
</dbReference>
<keyword evidence="2" id="KW-1185">Reference proteome</keyword>
<name>A0A9Q4ANF1_9HYPH</name>
<evidence type="ECO:0000313" key="1">
    <source>
        <dbReference type="EMBL" id="MCP8887157.1"/>
    </source>
</evidence>
<accession>A0A9Q4ANF1</accession>
<proteinExistence type="predicted"/>
<sequence length="51" mass="5784">METAGVFDRCHKQERPDFIWPLYKRKSGMRSNRACVIEGGAGPAATCRRDN</sequence>
<gene>
    <name evidence="1" type="ORF">NF348_08575</name>
</gene>
<dbReference type="RefSeq" id="WP_254674238.1">
    <property type="nucleotide sequence ID" value="NZ_JAMWDU010000003.1"/>
</dbReference>
<dbReference type="Proteomes" id="UP001060275">
    <property type="component" value="Unassembled WGS sequence"/>
</dbReference>
<evidence type="ECO:0000313" key="2">
    <source>
        <dbReference type="Proteomes" id="UP001060275"/>
    </source>
</evidence>